<evidence type="ECO:0008006" key="4">
    <source>
        <dbReference type="Google" id="ProtNLM"/>
    </source>
</evidence>
<keyword evidence="3" id="KW-1185">Reference proteome</keyword>
<dbReference type="Gene3D" id="2.60.120.260">
    <property type="entry name" value="Galactose-binding domain-like"/>
    <property type="match status" value="1"/>
</dbReference>
<name>A0AAN6S2W3_9PEZI</name>
<dbReference type="Proteomes" id="UP001303473">
    <property type="component" value="Unassembled WGS sequence"/>
</dbReference>
<dbReference type="SUPFAM" id="SSF49785">
    <property type="entry name" value="Galactose-binding domain-like"/>
    <property type="match status" value="1"/>
</dbReference>
<accession>A0AAN6S2W3</accession>
<gene>
    <name evidence="2" type="ORF">QBC46DRAFT_343448</name>
</gene>
<keyword evidence="1" id="KW-0732">Signal</keyword>
<dbReference type="EMBL" id="MU853827">
    <property type="protein sequence ID" value="KAK3938539.1"/>
    <property type="molecule type" value="Genomic_DNA"/>
</dbReference>
<feature type="chain" id="PRO_5042865233" description="CBM-cenC domain-containing protein" evidence="1">
    <location>
        <begin position="24"/>
        <end position="258"/>
    </location>
</feature>
<organism evidence="2 3">
    <name type="scientific">Diplogelasinospora grovesii</name>
    <dbReference type="NCBI Taxonomy" id="303347"/>
    <lineage>
        <taxon>Eukaryota</taxon>
        <taxon>Fungi</taxon>
        <taxon>Dikarya</taxon>
        <taxon>Ascomycota</taxon>
        <taxon>Pezizomycotina</taxon>
        <taxon>Sordariomycetes</taxon>
        <taxon>Sordariomycetidae</taxon>
        <taxon>Sordariales</taxon>
        <taxon>Diplogelasinosporaceae</taxon>
        <taxon>Diplogelasinospora</taxon>
    </lineage>
</organism>
<evidence type="ECO:0000313" key="3">
    <source>
        <dbReference type="Proteomes" id="UP001303473"/>
    </source>
</evidence>
<sequence length="258" mass="26600">MSPAVVNILLLAGALADTAYACAADNCYNQLSRNTPSASSFCATYTTATVTNVAALPTYVSTSCGTARVSSACSCIWPASATLSSTTPASSGTAIVTVTKTVSSCPASTNLVVNGAIPGLSPWYNGDIIKESSYNYNPPQIALSSGSPTGGAFLISFPADGIYELDQLITFPAQATKYTMTFWAQSPSYANCNVNPSIGTVGTGNYEGTPVTLSSTWIKYSITYTTNGNTSGFVALEVQCSSGTNNQVLIDNVSLVLA</sequence>
<evidence type="ECO:0000313" key="2">
    <source>
        <dbReference type="EMBL" id="KAK3938539.1"/>
    </source>
</evidence>
<dbReference type="InterPro" id="IPR008979">
    <property type="entry name" value="Galactose-bd-like_sf"/>
</dbReference>
<dbReference type="AlphaFoldDB" id="A0AAN6S2W3"/>
<comment type="caution">
    <text evidence="2">The sequence shown here is derived from an EMBL/GenBank/DDBJ whole genome shotgun (WGS) entry which is preliminary data.</text>
</comment>
<feature type="signal peptide" evidence="1">
    <location>
        <begin position="1"/>
        <end position="23"/>
    </location>
</feature>
<evidence type="ECO:0000256" key="1">
    <source>
        <dbReference type="SAM" id="SignalP"/>
    </source>
</evidence>
<proteinExistence type="predicted"/>
<protein>
    <recommendedName>
        <fullName evidence="4">CBM-cenC domain-containing protein</fullName>
    </recommendedName>
</protein>
<reference evidence="3" key="1">
    <citation type="journal article" date="2023" name="Mol. Phylogenet. Evol.">
        <title>Genome-scale phylogeny and comparative genomics of the fungal order Sordariales.</title>
        <authorList>
            <person name="Hensen N."/>
            <person name="Bonometti L."/>
            <person name="Westerberg I."/>
            <person name="Brannstrom I.O."/>
            <person name="Guillou S."/>
            <person name="Cros-Aarteil S."/>
            <person name="Calhoun S."/>
            <person name="Haridas S."/>
            <person name="Kuo A."/>
            <person name="Mondo S."/>
            <person name="Pangilinan J."/>
            <person name="Riley R."/>
            <person name="LaButti K."/>
            <person name="Andreopoulos B."/>
            <person name="Lipzen A."/>
            <person name="Chen C."/>
            <person name="Yan M."/>
            <person name="Daum C."/>
            <person name="Ng V."/>
            <person name="Clum A."/>
            <person name="Steindorff A."/>
            <person name="Ohm R.A."/>
            <person name="Martin F."/>
            <person name="Silar P."/>
            <person name="Natvig D.O."/>
            <person name="Lalanne C."/>
            <person name="Gautier V."/>
            <person name="Ament-Velasquez S.L."/>
            <person name="Kruys A."/>
            <person name="Hutchinson M.I."/>
            <person name="Powell A.J."/>
            <person name="Barry K."/>
            <person name="Miller A.N."/>
            <person name="Grigoriev I.V."/>
            <person name="Debuchy R."/>
            <person name="Gladieux P."/>
            <person name="Hiltunen Thoren M."/>
            <person name="Johannesson H."/>
        </authorList>
    </citation>
    <scope>NUCLEOTIDE SEQUENCE [LARGE SCALE GENOMIC DNA]</scope>
    <source>
        <strain evidence="3">CBS 340.73</strain>
    </source>
</reference>